<sequence>MRSFLKITVFILFSLSFVFSILFYSVKNTYADKYFYQYEIKRSSSLLYKNILLEVIFSNKLPEYLLIKPLVAGGFVEFYDFKDRKWKNTPNNWSFSVKNFPYIFIKVSGQPFKKITLSFELLNIKNGSKYNTNKLVFWSGNEFKEYIKKVNENILAWNIE</sequence>
<proteinExistence type="predicted"/>
<dbReference type="STRING" id="1802610.A2W32_03765"/>
<accession>A0A1F4UTM2</accession>
<dbReference type="EMBL" id="MEUT01000071">
    <property type="protein sequence ID" value="OGC48304.1"/>
    <property type="molecule type" value="Genomic_DNA"/>
</dbReference>
<evidence type="ECO:0000313" key="1">
    <source>
        <dbReference type="EMBL" id="OGC48304.1"/>
    </source>
</evidence>
<comment type="caution">
    <text evidence="1">The sequence shown here is derived from an EMBL/GenBank/DDBJ whole genome shotgun (WGS) entry which is preliminary data.</text>
</comment>
<dbReference type="AlphaFoldDB" id="A0A1F4UTM2"/>
<reference evidence="1 2" key="1">
    <citation type="journal article" date="2016" name="Nat. Commun.">
        <title>Thousands of microbial genomes shed light on interconnected biogeochemical processes in an aquifer system.</title>
        <authorList>
            <person name="Anantharaman K."/>
            <person name="Brown C.T."/>
            <person name="Hug L.A."/>
            <person name="Sharon I."/>
            <person name="Castelle C.J."/>
            <person name="Probst A.J."/>
            <person name="Thomas B.C."/>
            <person name="Singh A."/>
            <person name="Wilkins M.J."/>
            <person name="Karaoz U."/>
            <person name="Brodie E.L."/>
            <person name="Williams K.H."/>
            <person name="Hubbard S.S."/>
            <person name="Banfield J.F."/>
        </authorList>
    </citation>
    <scope>NUCLEOTIDE SEQUENCE [LARGE SCALE GENOMIC DNA]</scope>
</reference>
<evidence type="ECO:0000313" key="2">
    <source>
        <dbReference type="Proteomes" id="UP000177371"/>
    </source>
</evidence>
<protein>
    <submittedName>
        <fullName evidence="1">Uncharacterized protein</fullName>
    </submittedName>
</protein>
<dbReference type="Proteomes" id="UP000177371">
    <property type="component" value="Unassembled WGS sequence"/>
</dbReference>
<organism evidence="1 2">
    <name type="scientific">candidate division WWE3 bacterium RBG_16_37_10</name>
    <dbReference type="NCBI Taxonomy" id="1802610"/>
    <lineage>
        <taxon>Bacteria</taxon>
        <taxon>Katanobacteria</taxon>
    </lineage>
</organism>
<name>A0A1F4UTM2_UNCKA</name>
<gene>
    <name evidence="1" type="ORF">A2W32_03765</name>
</gene>